<dbReference type="EMBL" id="OPYN01000174">
    <property type="protein sequence ID" value="SPO62457.1"/>
    <property type="molecule type" value="Genomic_DNA"/>
</dbReference>
<dbReference type="AlphaFoldDB" id="A0AAQ1SVN0"/>
<evidence type="ECO:0000313" key="2">
    <source>
        <dbReference type="Proteomes" id="UP000294335"/>
    </source>
</evidence>
<gene>
    <name evidence="1" type="ORF">JV551A3_V1_1740002</name>
</gene>
<dbReference type="Proteomes" id="UP000294335">
    <property type="component" value="Unassembled WGS sequence"/>
</dbReference>
<comment type="caution">
    <text evidence="1">The sequence shown here is derived from an EMBL/GenBank/DDBJ whole genome shotgun (WGS) entry which is preliminary data.</text>
</comment>
<reference evidence="1 2" key="1">
    <citation type="submission" date="2018-02" db="EMBL/GenBank/DDBJ databases">
        <authorList>
            <person name="Dubost A."/>
        </authorList>
    </citation>
    <scope>NUCLEOTIDE SEQUENCE [LARGE SCALE GENOMIC DNA]</scope>
    <source>
        <strain evidence="2">JV551A3</strain>
    </source>
</reference>
<evidence type="ECO:0000313" key="1">
    <source>
        <dbReference type="EMBL" id="SPO62457.1"/>
    </source>
</evidence>
<organism evidence="1 2">
    <name type="scientific">Pseudomonas inefficax</name>
    <dbReference type="NCBI Taxonomy" id="2078786"/>
    <lineage>
        <taxon>Bacteria</taxon>
        <taxon>Pseudomonadati</taxon>
        <taxon>Pseudomonadota</taxon>
        <taxon>Gammaproteobacteria</taxon>
        <taxon>Pseudomonadales</taxon>
        <taxon>Pseudomonadaceae</taxon>
        <taxon>Pseudomonas</taxon>
    </lineage>
</organism>
<name>A0AAQ1SVN0_9PSED</name>
<sequence length="148" mass="16680">MKLECSKCKSEFQSQPEQSEFIAQSRKKGMTAIMIECPLCKKHFLLNPFTKDAAKTHPEKNASFRCPKIGCTGIVSFISDKPEFWGCGECGSVWPTETSLFSDINKIIKSFPHRAKAYIKNGDGYTSTTESLPPLDYDSNVFSELHRE</sequence>
<keyword evidence="2" id="KW-1185">Reference proteome</keyword>
<proteinExistence type="predicted"/>
<accession>A0AAQ1SVN0</accession>
<protein>
    <submittedName>
        <fullName evidence="1">Uncharacterized protein</fullName>
    </submittedName>
</protein>